<protein>
    <submittedName>
        <fullName evidence="2">Uncharacterized protein</fullName>
    </submittedName>
</protein>
<evidence type="ECO:0000313" key="1">
    <source>
        <dbReference type="EMBL" id="CAF3342264.1"/>
    </source>
</evidence>
<organism evidence="2 3">
    <name type="scientific">Rotaria socialis</name>
    <dbReference type="NCBI Taxonomy" id="392032"/>
    <lineage>
        <taxon>Eukaryota</taxon>
        <taxon>Metazoa</taxon>
        <taxon>Spiralia</taxon>
        <taxon>Gnathifera</taxon>
        <taxon>Rotifera</taxon>
        <taxon>Eurotatoria</taxon>
        <taxon>Bdelloidea</taxon>
        <taxon>Philodinida</taxon>
        <taxon>Philodinidae</taxon>
        <taxon>Rotaria</taxon>
    </lineage>
</organism>
<name>A0A821WGF0_9BILA</name>
<gene>
    <name evidence="1" type="ORF">KIK155_LOCUS2817</name>
    <name evidence="2" type="ORF">TOA249_LOCUS32363</name>
</gene>
<dbReference type="Proteomes" id="UP000663838">
    <property type="component" value="Unassembled WGS sequence"/>
</dbReference>
<proteinExistence type="predicted"/>
<comment type="caution">
    <text evidence="2">The sequence shown here is derived from an EMBL/GenBank/DDBJ whole genome shotgun (WGS) entry which is preliminary data.</text>
</comment>
<dbReference type="PANTHER" id="PTHR35871">
    <property type="entry name" value="EXPRESSED PROTEIN"/>
    <property type="match status" value="1"/>
</dbReference>
<dbReference type="GO" id="GO:0003676">
    <property type="term" value="F:nucleic acid binding"/>
    <property type="evidence" value="ECO:0007669"/>
    <property type="project" value="InterPro"/>
</dbReference>
<reference evidence="2" key="1">
    <citation type="submission" date="2021-02" db="EMBL/GenBank/DDBJ databases">
        <authorList>
            <person name="Nowell W R."/>
        </authorList>
    </citation>
    <scope>NUCLEOTIDE SEQUENCE</scope>
</reference>
<dbReference type="EMBL" id="CAJNYV010000109">
    <property type="protein sequence ID" value="CAF3342264.1"/>
    <property type="molecule type" value="Genomic_DNA"/>
</dbReference>
<accession>A0A821WGF0</accession>
<dbReference type="AlphaFoldDB" id="A0A821WGF0"/>
<dbReference type="InterPro" id="IPR036397">
    <property type="entry name" value="RNaseH_sf"/>
</dbReference>
<dbReference type="EMBL" id="CAJOBS010007813">
    <property type="protein sequence ID" value="CAF4924818.1"/>
    <property type="molecule type" value="Genomic_DNA"/>
</dbReference>
<sequence length="607" mass="70360">MPPKSKRQKQAQAVLLDRYKICKKNQLLSEEDSFDAIIMTMKDDEKCYNSTTSSDDNDASTIDVPDFKSRLDVHSIADIFELCNVECGSRKISTLLYMTLRYLGHKWRNIDLFLRSVGGYTCQVAHGYAEIFLNGDISELESEKRGGKRFDSFYDLFPELEDEAKSFAIESCAKKSADFTTHDLAKYIDTRYYDVTGTTKTNDALIRSSESCRLDLRRWGARFLPNSQRPYFEGHERDDIVKHRSEFVSYFLTRKDRYYTISDDEQPKWNIPKQKPCVLIFHDESTFKSGEVSAKRWVVDGRTPFFSKGSGRSHMISDFLVQHPSGPFFSLSKKEYEEAVKRYPTLLSNSSSFTYDDYSARSGINVGQQGYFDNETILAQFERLFQLLHFKKHFKNHEIEVVVDNARTHSAREYSIIDFGKKIGTRCPVDTIEYIDNKGNNVSISCYFDSGLHKGKSKGLLQLAKELHVHVDPTIKLLELRKILSDHPAFQNVSKLENLGRKYNIKVIFVPKFHCELNPIEGVWCYMKQYVRKMTDQTFPTMMRLIPESQDNFVTKQVHLKLFRRFWQSLDAYQQGKSYGDVLKLFFSGRCNSTIISHRKITNSAIS</sequence>
<dbReference type="Gene3D" id="3.30.420.10">
    <property type="entry name" value="Ribonuclease H-like superfamily/Ribonuclease H"/>
    <property type="match status" value="1"/>
</dbReference>
<dbReference type="PANTHER" id="PTHR35871:SF1">
    <property type="entry name" value="CXC1-LIKE CYSTEINE CLUSTER ASSOCIATED WITH KDZ TRANSPOSASES DOMAIN-CONTAINING PROTEIN"/>
    <property type="match status" value="1"/>
</dbReference>
<evidence type="ECO:0000313" key="3">
    <source>
        <dbReference type="Proteomes" id="UP000663838"/>
    </source>
</evidence>
<evidence type="ECO:0000313" key="2">
    <source>
        <dbReference type="EMBL" id="CAF4924818.1"/>
    </source>
</evidence>
<dbReference type="Proteomes" id="UP000663865">
    <property type="component" value="Unassembled WGS sequence"/>
</dbReference>